<proteinExistence type="predicted"/>
<comment type="caution">
    <text evidence="2">The sequence shown here is derived from an EMBL/GenBank/DDBJ whole genome shotgun (WGS) entry which is preliminary data.</text>
</comment>
<organism evidence="2 3">
    <name type="scientific">Halocaridina rubra</name>
    <name type="common">Hawaiian red shrimp</name>
    <dbReference type="NCBI Taxonomy" id="373956"/>
    <lineage>
        <taxon>Eukaryota</taxon>
        <taxon>Metazoa</taxon>
        <taxon>Ecdysozoa</taxon>
        <taxon>Arthropoda</taxon>
        <taxon>Crustacea</taxon>
        <taxon>Multicrustacea</taxon>
        <taxon>Malacostraca</taxon>
        <taxon>Eumalacostraca</taxon>
        <taxon>Eucarida</taxon>
        <taxon>Decapoda</taxon>
        <taxon>Pleocyemata</taxon>
        <taxon>Caridea</taxon>
        <taxon>Atyoidea</taxon>
        <taxon>Atyidae</taxon>
        <taxon>Halocaridina</taxon>
    </lineage>
</organism>
<gene>
    <name evidence="2" type="primary">TSTD3_4</name>
    <name evidence="2" type="ORF">SK128_016210</name>
</gene>
<reference evidence="2 3" key="1">
    <citation type="submission" date="2023-11" db="EMBL/GenBank/DDBJ databases">
        <title>Halocaridina rubra genome assembly.</title>
        <authorList>
            <person name="Smith C."/>
        </authorList>
    </citation>
    <scope>NUCLEOTIDE SEQUENCE [LARGE SCALE GENOMIC DNA]</scope>
    <source>
        <strain evidence="2">EP-1</strain>
        <tissue evidence="2">Whole</tissue>
    </source>
</reference>
<keyword evidence="3" id="KW-1185">Reference proteome</keyword>
<dbReference type="InterPro" id="IPR001763">
    <property type="entry name" value="Rhodanese-like_dom"/>
</dbReference>
<name>A0AAN8XV42_HALRR</name>
<dbReference type="Pfam" id="PF00581">
    <property type="entry name" value="Rhodanese"/>
    <property type="match status" value="1"/>
</dbReference>
<dbReference type="PROSITE" id="PS50206">
    <property type="entry name" value="RHODANESE_3"/>
    <property type="match status" value="1"/>
</dbReference>
<feature type="domain" description="Rhodanese" evidence="1">
    <location>
        <begin position="47"/>
        <end position="149"/>
    </location>
</feature>
<dbReference type="Proteomes" id="UP001381693">
    <property type="component" value="Unassembled WGS sequence"/>
</dbReference>
<dbReference type="EMBL" id="JAXCGZ010001968">
    <property type="protein sequence ID" value="KAK7084829.1"/>
    <property type="molecule type" value="Genomic_DNA"/>
</dbReference>
<dbReference type="SMART" id="SM00450">
    <property type="entry name" value="RHOD"/>
    <property type="match status" value="1"/>
</dbReference>
<dbReference type="AlphaFoldDB" id="A0AAN8XV42"/>
<dbReference type="SUPFAM" id="SSF52821">
    <property type="entry name" value="Rhodanese/Cell cycle control phosphatase"/>
    <property type="match status" value="1"/>
</dbReference>
<dbReference type="PANTHER" id="PTHR44086">
    <property type="entry name" value="THIOSULFATE SULFURTRANSFERASE RDL2, MITOCHONDRIAL-RELATED"/>
    <property type="match status" value="1"/>
</dbReference>
<protein>
    <submittedName>
        <fullName evidence="2">Thiosulfate sulfurtransferase/rhodanese-like domain-containing protein 3</fullName>
    </submittedName>
</protein>
<dbReference type="InterPro" id="IPR036873">
    <property type="entry name" value="Rhodanese-like_dom_sf"/>
</dbReference>
<evidence type="ECO:0000259" key="1">
    <source>
        <dbReference type="PROSITE" id="PS50206"/>
    </source>
</evidence>
<evidence type="ECO:0000313" key="2">
    <source>
        <dbReference type="EMBL" id="KAK7084829.1"/>
    </source>
</evidence>
<dbReference type="Gene3D" id="3.40.250.10">
    <property type="entry name" value="Rhodanese-like domain"/>
    <property type="match status" value="1"/>
</dbReference>
<evidence type="ECO:0000313" key="3">
    <source>
        <dbReference type="Proteomes" id="UP001381693"/>
    </source>
</evidence>
<sequence length="158" mass="17462">MSLLSRLPVIGSKFDKSHSGSKTAGYSTSSFSLPQDIGFEELKKKLDGNEITLIDVRAPSEHSKIGKIPNSKNIILEQVGTRILMPDDEFAEKCGFKKPHFDDPLAVNCFTGVRARTAQLAIMAVGYKNVRLYKGSFKDWKEQGGPVEYPPEPESVES</sequence>
<dbReference type="PANTHER" id="PTHR44086:SF10">
    <property type="entry name" value="THIOSULFATE SULFURTRANSFERASE_RHODANESE-LIKE DOMAIN-CONTAINING PROTEIN 3"/>
    <property type="match status" value="1"/>
</dbReference>
<accession>A0AAN8XV42</accession>